<evidence type="ECO:0000256" key="13">
    <source>
        <dbReference type="ARBA" id="ARBA00068282"/>
    </source>
</evidence>
<dbReference type="SMART" id="SM00490">
    <property type="entry name" value="HELICc"/>
    <property type="match status" value="1"/>
</dbReference>
<comment type="subcellular location">
    <subcellularLocation>
        <location evidence="2">Cytoplasm</location>
    </subcellularLocation>
    <subcellularLocation>
        <location evidence="1">Nucleus</location>
    </subcellularLocation>
</comment>
<dbReference type="EC" id="3.6.4.13" evidence="3"/>
<evidence type="ECO:0000313" key="21">
    <source>
        <dbReference type="EMBL" id="CAD7603140.1"/>
    </source>
</evidence>
<dbReference type="PROSITE" id="PS51192">
    <property type="entry name" value="HELICASE_ATP_BIND_1"/>
    <property type="match status" value="1"/>
</dbReference>
<evidence type="ECO:0000256" key="1">
    <source>
        <dbReference type="ARBA" id="ARBA00004123"/>
    </source>
</evidence>
<dbReference type="InterPro" id="IPR014014">
    <property type="entry name" value="RNA_helicase_DEAD_Q_motif"/>
</dbReference>
<evidence type="ECO:0000256" key="9">
    <source>
        <dbReference type="ARBA" id="ARBA00023054"/>
    </source>
</evidence>
<dbReference type="GO" id="GO:0003676">
    <property type="term" value="F:nucleic acid binding"/>
    <property type="evidence" value="ECO:0007669"/>
    <property type="project" value="InterPro"/>
</dbReference>
<dbReference type="PANTHER" id="PTHR47958">
    <property type="entry name" value="ATP-DEPENDENT RNA HELICASE DBP3"/>
    <property type="match status" value="1"/>
</dbReference>
<proteinExistence type="inferred from homology"/>
<evidence type="ECO:0000256" key="14">
    <source>
        <dbReference type="ARBA" id="ARBA00075438"/>
    </source>
</evidence>
<feature type="domain" description="Helicase C-terminal" evidence="19">
    <location>
        <begin position="484"/>
        <end position="625"/>
    </location>
</feature>
<keyword evidence="4" id="KW-0963">Cytoplasm</keyword>
<keyword evidence="9" id="KW-0175">Coiled coil</keyword>
<evidence type="ECO:0000256" key="2">
    <source>
        <dbReference type="ARBA" id="ARBA00004496"/>
    </source>
</evidence>
<gene>
    <name evidence="21" type="ORF">TGEB3V08_LOCUS8651</name>
</gene>
<evidence type="ECO:0000256" key="5">
    <source>
        <dbReference type="ARBA" id="ARBA00022741"/>
    </source>
</evidence>
<keyword evidence="7 16" id="KW-0347">Helicase</keyword>
<feature type="domain" description="Helicase ATP-binding" evidence="18">
    <location>
        <begin position="277"/>
        <end position="452"/>
    </location>
</feature>
<comment type="catalytic activity">
    <reaction evidence="11">
        <text>ATP + H2O = ADP + phosphate + H(+)</text>
        <dbReference type="Rhea" id="RHEA:13065"/>
        <dbReference type="ChEBI" id="CHEBI:15377"/>
        <dbReference type="ChEBI" id="CHEBI:15378"/>
        <dbReference type="ChEBI" id="CHEBI:30616"/>
        <dbReference type="ChEBI" id="CHEBI:43474"/>
        <dbReference type="ChEBI" id="CHEBI:456216"/>
        <dbReference type="EC" id="3.6.4.13"/>
    </reaction>
</comment>
<dbReference type="GO" id="GO:0010468">
    <property type="term" value="P:regulation of gene expression"/>
    <property type="evidence" value="ECO:0007669"/>
    <property type="project" value="UniProtKB-ARBA"/>
</dbReference>
<evidence type="ECO:0000256" key="7">
    <source>
        <dbReference type="ARBA" id="ARBA00022806"/>
    </source>
</evidence>
<evidence type="ECO:0000256" key="3">
    <source>
        <dbReference type="ARBA" id="ARBA00012552"/>
    </source>
</evidence>
<evidence type="ECO:0000256" key="12">
    <source>
        <dbReference type="ARBA" id="ARBA00061633"/>
    </source>
</evidence>
<dbReference type="GO" id="GO:0005634">
    <property type="term" value="C:nucleus"/>
    <property type="evidence" value="ECO:0007669"/>
    <property type="project" value="UniProtKB-SubCell"/>
</dbReference>
<feature type="region of interest" description="Disordered" evidence="17">
    <location>
        <begin position="658"/>
        <end position="679"/>
    </location>
</feature>
<dbReference type="InterPro" id="IPR000629">
    <property type="entry name" value="RNA-helicase_DEAD-box_CS"/>
</dbReference>
<dbReference type="Pfam" id="PF00271">
    <property type="entry name" value="Helicase_C"/>
    <property type="match status" value="1"/>
</dbReference>
<feature type="region of interest" description="Disordered" evidence="17">
    <location>
        <begin position="57"/>
        <end position="149"/>
    </location>
</feature>
<dbReference type="InterPro" id="IPR014001">
    <property type="entry name" value="Helicase_ATP-bd"/>
</dbReference>
<dbReference type="GO" id="GO:0016787">
    <property type="term" value="F:hydrolase activity"/>
    <property type="evidence" value="ECO:0007669"/>
    <property type="project" value="UniProtKB-KW"/>
</dbReference>
<feature type="compositionally biased region" description="Basic and acidic residues" evidence="17">
    <location>
        <begin position="119"/>
        <end position="141"/>
    </location>
</feature>
<keyword evidence="5 16" id="KW-0547">Nucleotide-binding</keyword>
<protein>
    <recommendedName>
        <fullName evidence="13">ATP-dependent RNA helicase DDX42</fullName>
        <ecNumber evidence="3">3.6.4.13</ecNumber>
    </recommendedName>
    <alternativeName>
        <fullName evidence="14">DEAD box protein 42</fullName>
    </alternativeName>
</protein>
<dbReference type="InterPro" id="IPR027417">
    <property type="entry name" value="P-loop_NTPase"/>
</dbReference>
<feature type="compositionally biased region" description="Low complexity" evidence="17">
    <location>
        <begin position="725"/>
        <end position="734"/>
    </location>
</feature>
<feature type="region of interest" description="Disordered" evidence="17">
    <location>
        <begin position="1"/>
        <end position="42"/>
    </location>
</feature>
<evidence type="ECO:0000256" key="17">
    <source>
        <dbReference type="SAM" id="MobiDB-lite"/>
    </source>
</evidence>
<dbReference type="SUPFAM" id="SSF52540">
    <property type="entry name" value="P-loop containing nucleoside triphosphate hydrolases"/>
    <property type="match status" value="2"/>
</dbReference>
<feature type="region of interest" description="Disordered" evidence="17">
    <location>
        <begin position="722"/>
        <end position="756"/>
    </location>
</feature>
<sequence length="756" mass="83652">MSYNRGSDGRPKGFGFSGFQLKRDRASQLPPPPSSAISKHGYSTMSAISQNALAASYGLPRKRSKTEEEYFDEDDDAAPPMSTLEYIPAPGSPSYQPGPGESSEEDDPLDAFMAGIEEQVQKETTSKVVEPEPDKKKGIRDDIEEEDDEESYYRYMEENPMAGVLNDDSDNEIEYDEDGNPIAPKKSKDIDPLPPVDHSEIDYLPFEKNFYTVHEDISGLSHPQVEELRQKLGIKVTGPLPPNPVSSFAHFGFDEALLKAIRKSEYTQPTPIQAQAVPAALGGRDIIGIARTGSGKTAAFIWPMLVHIMDQKELQPGDGPIGLILAPTRELSQQIYTEAKKFGKVYNIQVVCCYGGGSKWEQSKALEGGAEVVVATPGRMIDLVKMKATNLTRVTFLVLDEADRMFDMGFEPQVRSICDHVRPDKQTLLFSATFKKRIERLARDVLTDPIRIVQGDVGEANTDVTQIVKIMSSATTKWSWLLANVVQFMSSGGVLIFVTKKVNAEEVANNLRLKEFEVVLLHGDMDQSERNKVITQFKRQEVSIMVATDVAARGLDIPHIRTVVNYDVARDIDTHTHRIGRTGRAGEKGTAYTLVVNTDKEFAGHLVRNLEGANQEVPKSLLDLANQSAWFRKSRFKASKGKKLNVGGRGLGYRERPGLGAVDNHQEPEVGPSPMPEVIIPKMPRTGPGTDRLAAMKAAFRNQYQNQFTASSDHTWEQTLDQTRQAAAEAAAQAHGSLAGDTRSDRKSRKSRWDNS</sequence>
<name>A0A7R9PPZ1_TIMGE</name>
<feature type="domain" description="DEAD-box RNA helicase Q" evidence="20">
    <location>
        <begin position="246"/>
        <end position="274"/>
    </location>
</feature>
<evidence type="ECO:0000256" key="4">
    <source>
        <dbReference type="ARBA" id="ARBA00022490"/>
    </source>
</evidence>
<evidence type="ECO:0000259" key="18">
    <source>
        <dbReference type="PROSITE" id="PS51192"/>
    </source>
</evidence>
<reference evidence="21" key="1">
    <citation type="submission" date="2020-11" db="EMBL/GenBank/DDBJ databases">
        <authorList>
            <person name="Tran Van P."/>
        </authorList>
    </citation>
    <scope>NUCLEOTIDE SEQUENCE</scope>
</reference>
<evidence type="ECO:0000259" key="19">
    <source>
        <dbReference type="PROSITE" id="PS51194"/>
    </source>
</evidence>
<dbReference type="PROSITE" id="PS51194">
    <property type="entry name" value="HELICASE_CTER"/>
    <property type="match status" value="1"/>
</dbReference>
<organism evidence="21">
    <name type="scientific">Timema genevievae</name>
    <name type="common">Walking stick</name>
    <dbReference type="NCBI Taxonomy" id="629358"/>
    <lineage>
        <taxon>Eukaryota</taxon>
        <taxon>Metazoa</taxon>
        <taxon>Ecdysozoa</taxon>
        <taxon>Arthropoda</taxon>
        <taxon>Hexapoda</taxon>
        <taxon>Insecta</taxon>
        <taxon>Pterygota</taxon>
        <taxon>Neoptera</taxon>
        <taxon>Polyneoptera</taxon>
        <taxon>Phasmatodea</taxon>
        <taxon>Timematodea</taxon>
        <taxon>Timematoidea</taxon>
        <taxon>Timematidae</taxon>
        <taxon>Timema</taxon>
    </lineage>
</organism>
<evidence type="ECO:0000256" key="11">
    <source>
        <dbReference type="ARBA" id="ARBA00047984"/>
    </source>
</evidence>
<dbReference type="FunFam" id="3.40.50.300:FF:000079">
    <property type="entry name" value="probable ATP-dependent RNA helicase DDX17"/>
    <property type="match status" value="1"/>
</dbReference>
<evidence type="ECO:0000256" key="8">
    <source>
        <dbReference type="ARBA" id="ARBA00022840"/>
    </source>
</evidence>
<evidence type="ECO:0000256" key="10">
    <source>
        <dbReference type="ARBA" id="ARBA00023242"/>
    </source>
</evidence>
<keyword evidence="10" id="KW-0539">Nucleus</keyword>
<evidence type="ECO:0000256" key="15">
    <source>
        <dbReference type="PROSITE-ProRule" id="PRU00552"/>
    </source>
</evidence>
<dbReference type="CDD" id="cd17952">
    <property type="entry name" value="DEADc_DDX42"/>
    <property type="match status" value="1"/>
</dbReference>
<dbReference type="InterPro" id="IPR001650">
    <property type="entry name" value="Helicase_C-like"/>
</dbReference>
<dbReference type="PROSITE" id="PS00039">
    <property type="entry name" value="DEAD_ATP_HELICASE"/>
    <property type="match status" value="1"/>
</dbReference>
<keyword evidence="8 16" id="KW-0067">ATP-binding</keyword>
<dbReference type="PROSITE" id="PS51195">
    <property type="entry name" value="Q_MOTIF"/>
    <property type="match status" value="1"/>
</dbReference>
<dbReference type="CDD" id="cd18787">
    <property type="entry name" value="SF2_C_DEAD"/>
    <property type="match status" value="1"/>
</dbReference>
<accession>A0A7R9PPZ1</accession>
<dbReference type="GO" id="GO:0003724">
    <property type="term" value="F:RNA helicase activity"/>
    <property type="evidence" value="ECO:0007669"/>
    <property type="project" value="UniProtKB-EC"/>
</dbReference>
<evidence type="ECO:0000256" key="16">
    <source>
        <dbReference type="RuleBase" id="RU000492"/>
    </source>
</evidence>
<dbReference type="Gene3D" id="3.40.50.300">
    <property type="entry name" value="P-loop containing nucleotide triphosphate hydrolases"/>
    <property type="match status" value="2"/>
</dbReference>
<keyword evidence="6 16" id="KW-0378">Hydrolase</keyword>
<dbReference type="InterPro" id="IPR011545">
    <property type="entry name" value="DEAD/DEAH_box_helicase_dom"/>
</dbReference>
<dbReference type="GO" id="GO:0005524">
    <property type="term" value="F:ATP binding"/>
    <property type="evidence" value="ECO:0007669"/>
    <property type="project" value="UniProtKB-KW"/>
</dbReference>
<evidence type="ECO:0000259" key="20">
    <source>
        <dbReference type="PROSITE" id="PS51195"/>
    </source>
</evidence>
<comment type="similarity">
    <text evidence="12">Belongs to the DEAD box helicase family. DDX42 subfamily.</text>
</comment>
<dbReference type="GO" id="GO:0005737">
    <property type="term" value="C:cytoplasm"/>
    <property type="evidence" value="ECO:0007669"/>
    <property type="project" value="UniProtKB-SubCell"/>
</dbReference>
<dbReference type="Pfam" id="PF00270">
    <property type="entry name" value="DEAD"/>
    <property type="match status" value="1"/>
</dbReference>
<dbReference type="FunFam" id="3.40.50.300:FF:000524">
    <property type="entry name" value="ATP-dependent RNA helicase DDX42"/>
    <property type="match status" value="1"/>
</dbReference>
<feature type="short sequence motif" description="Q motif" evidence="15">
    <location>
        <begin position="246"/>
        <end position="274"/>
    </location>
</feature>
<dbReference type="AlphaFoldDB" id="A0A7R9PPZ1"/>
<dbReference type="SMART" id="SM00487">
    <property type="entry name" value="DEXDc"/>
    <property type="match status" value="1"/>
</dbReference>
<dbReference type="EMBL" id="OE843450">
    <property type="protein sequence ID" value="CAD7603140.1"/>
    <property type="molecule type" value="Genomic_DNA"/>
</dbReference>
<evidence type="ECO:0000256" key="6">
    <source>
        <dbReference type="ARBA" id="ARBA00022801"/>
    </source>
</evidence>